<dbReference type="AlphaFoldDB" id="A0AAV8WD70"/>
<dbReference type="InterPro" id="IPR002937">
    <property type="entry name" value="Amino_oxidase"/>
</dbReference>
<dbReference type="Proteomes" id="UP001159042">
    <property type="component" value="Unassembled WGS sequence"/>
</dbReference>
<keyword evidence="3" id="KW-1185">Reference proteome</keyword>
<dbReference type="PANTHER" id="PTHR10742">
    <property type="entry name" value="FLAVIN MONOAMINE OXIDASE"/>
    <property type="match status" value="1"/>
</dbReference>
<evidence type="ECO:0000313" key="2">
    <source>
        <dbReference type="EMBL" id="KAJ8924282.1"/>
    </source>
</evidence>
<comment type="caution">
    <text evidence="2">The sequence shown here is derived from an EMBL/GenBank/DDBJ whole genome shotgun (WGS) entry which is preliminary data.</text>
</comment>
<dbReference type="SUPFAM" id="SSF51905">
    <property type="entry name" value="FAD/NAD(P)-binding domain"/>
    <property type="match status" value="1"/>
</dbReference>
<accession>A0AAV8WD70</accession>
<dbReference type="Gene3D" id="3.90.660.10">
    <property type="match status" value="1"/>
</dbReference>
<name>A0AAV8WD70_9CUCU</name>
<evidence type="ECO:0000313" key="3">
    <source>
        <dbReference type="Proteomes" id="UP001159042"/>
    </source>
</evidence>
<dbReference type="GO" id="GO:0046592">
    <property type="term" value="F:polyamine oxidase activity"/>
    <property type="evidence" value="ECO:0007669"/>
    <property type="project" value="TreeGrafter"/>
</dbReference>
<dbReference type="SUPFAM" id="SSF54373">
    <property type="entry name" value="FAD-linked reductases, C-terminal domain"/>
    <property type="match status" value="1"/>
</dbReference>
<dbReference type="PRINTS" id="PR00419">
    <property type="entry name" value="ADXRDTASE"/>
</dbReference>
<feature type="domain" description="Amine oxidase" evidence="1">
    <location>
        <begin position="37"/>
        <end position="495"/>
    </location>
</feature>
<dbReference type="EMBL" id="JANEYG010000003">
    <property type="protein sequence ID" value="KAJ8924282.1"/>
    <property type="molecule type" value="Genomic_DNA"/>
</dbReference>
<proteinExistence type="predicted"/>
<protein>
    <recommendedName>
        <fullName evidence="1">Amine oxidase domain-containing protein</fullName>
    </recommendedName>
</protein>
<reference evidence="2 3" key="1">
    <citation type="journal article" date="2023" name="Insect Mol. Biol.">
        <title>Genome sequencing provides insights into the evolution of gene families encoding plant cell wall-degrading enzymes in longhorned beetles.</title>
        <authorList>
            <person name="Shin N.R."/>
            <person name="Okamura Y."/>
            <person name="Kirsch R."/>
            <person name="Pauchet Y."/>
        </authorList>
    </citation>
    <scope>NUCLEOTIDE SEQUENCE [LARGE SCALE GENOMIC DNA]</scope>
    <source>
        <strain evidence="2">EAD_L_NR</strain>
    </source>
</reference>
<organism evidence="2 3">
    <name type="scientific">Exocentrus adspersus</name>
    <dbReference type="NCBI Taxonomy" id="1586481"/>
    <lineage>
        <taxon>Eukaryota</taxon>
        <taxon>Metazoa</taxon>
        <taxon>Ecdysozoa</taxon>
        <taxon>Arthropoda</taxon>
        <taxon>Hexapoda</taxon>
        <taxon>Insecta</taxon>
        <taxon>Pterygota</taxon>
        <taxon>Neoptera</taxon>
        <taxon>Endopterygota</taxon>
        <taxon>Coleoptera</taxon>
        <taxon>Polyphaga</taxon>
        <taxon>Cucujiformia</taxon>
        <taxon>Chrysomeloidea</taxon>
        <taxon>Cerambycidae</taxon>
        <taxon>Lamiinae</taxon>
        <taxon>Acanthocinini</taxon>
        <taxon>Exocentrus</taxon>
    </lineage>
</organism>
<dbReference type="InterPro" id="IPR050281">
    <property type="entry name" value="Flavin_monoamine_oxidase"/>
</dbReference>
<dbReference type="InterPro" id="IPR036188">
    <property type="entry name" value="FAD/NAD-bd_sf"/>
</dbReference>
<dbReference type="Pfam" id="PF01593">
    <property type="entry name" value="Amino_oxidase"/>
    <property type="match status" value="1"/>
</dbReference>
<sequence>MKITPIVEILTITITCISTVACRRNDPSILIIGAGPAGIAAAARLLEKGFRNLTILEAESRIGGRIRSVKFGDAFVDLGAQWCHGEEDNAVYDLVKDLDVLKPSGTSKKFYHSSGERIDDELSHQLFDIMDSVYSANGNRLVSDDLTVGDYCVRNYNRTLYQKYAHDKRKRELALITIEYFHHRVLSYEGSFSWFEPAARNDYRDCAGNLMLNWNGLGYKTVLEVLMKKFPNNSRALPIDDKLFLNKEVTKIRWKRKSVTVVCADGSIYLADHVIFTPSVGVLKEKAFTLFEPSLPDVKNQAIGNIGFGAVMKVALLFSKRWWREETGFSFIWSENDKWSVLRDLPDDPSWLGRSWVTYLYAVETAENNPNVLFGWFTGNFIPLIEQLPEKDLVDGIDYVLKKFLSRSYQIIKPNKIIRSQWYSNPRFRGVYSFQTVRCRRGKGDTSANILAAPLTNVEENRPVVQFAGEATHPYYFSTVHGAIETGYREADALINLYSKHA</sequence>
<gene>
    <name evidence="2" type="ORF">NQ315_007074</name>
</gene>
<dbReference type="PANTHER" id="PTHR10742:SF398">
    <property type="entry name" value="AMINE OXIDASE DOMAIN-CONTAINING PROTEIN-RELATED"/>
    <property type="match status" value="1"/>
</dbReference>
<dbReference type="PROSITE" id="PS51257">
    <property type="entry name" value="PROKAR_LIPOPROTEIN"/>
    <property type="match status" value="1"/>
</dbReference>
<evidence type="ECO:0000259" key="1">
    <source>
        <dbReference type="Pfam" id="PF01593"/>
    </source>
</evidence>
<dbReference type="Gene3D" id="3.50.50.60">
    <property type="entry name" value="FAD/NAD(P)-binding domain"/>
    <property type="match status" value="1"/>
</dbReference>